<feature type="repeat" description="TPR" evidence="1">
    <location>
        <begin position="201"/>
        <end position="234"/>
    </location>
</feature>
<evidence type="ECO:0000313" key="4">
    <source>
        <dbReference type="Proteomes" id="UP000642571"/>
    </source>
</evidence>
<reference evidence="4" key="1">
    <citation type="journal article" date="2019" name="Int. J. Syst. Evol. Microbiol.">
        <title>The Global Catalogue of Microorganisms (GCM) 10K type strain sequencing project: providing services to taxonomists for standard genome sequencing and annotation.</title>
        <authorList>
            <consortium name="The Broad Institute Genomics Platform"/>
            <consortium name="The Broad Institute Genome Sequencing Center for Infectious Disease"/>
            <person name="Wu L."/>
            <person name="Ma J."/>
        </authorList>
    </citation>
    <scope>NUCLEOTIDE SEQUENCE [LARGE SCALE GENOMIC DNA]</scope>
    <source>
        <strain evidence="4">CGMCC 1.15353</strain>
    </source>
</reference>
<gene>
    <name evidence="3" type="ORF">GCM10011389_18080</name>
</gene>
<dbReference type="GO" id="GO:0016740">
    <property type="term" value="F:transferase activity"/>
    <property type="evidence" value="ECO:0007669"/>
    <property type="project" value="UniProtKB-KW"/>
</dbReference>
<evidence type="ECO:0000313" key="3">
    <source>
        <dbReference type="EMBL" id="GGD10909.1"/>
    </source>
</evidence>
<dbReference type="CDD" id="cd02511">
    <property type="entry name" value="Beta4Glucosyltransferase"/>
    <property type="match status" value="1"/>
</dbReference>
<keyword evidence="4" id="KW-1185">Reference proteome</keyword>
<keyword evidence="1" id="KW-0802">TPR repeat</keyword>
<evidence type="ECO:0000259" key="2">
    <source>
        <dbReference type="Pfam" id="PF00535"/>
    </source>
</evidence>
<dbReference type="SUPFAM" id="SSF53448">
    <property type="entry name" value="Nucleotide-diphospho-sugar transferases"/>
    <property type="match status" value="1"/>
</dbReference>
<dbReference type="PROSITE" id="PS50005">
    <property type="entry name" value="TPR"/>
    <property type="match status" value="1"/>
</dbReference>
<feature type="domain" description="Glycosyltransferase 2-like" evidence="2">
    <location>
        <begin position="7"/>
        <end position="129"/>
    </location>
</feature>
<comment type="caution">
    <text evidence="3">The sequence shown here is derived from an EMBL/GenBank/DDBJ whole genome shotgun (WGS) entry which is preliminary data.</text>
</comment>
<dbReference type="PANTHER" id="PTHR43630">
    <property type="entry name" value="POLY-BETA-1,6-N-ACETYL-D-GLUCOSAMINE SYNTHASE"/>
    <property type="match status" value="1"/>
</dbReference>
<keyword evidence="3" id="KW-0808">Transferase</keyword>
<sequence>MSESLLSLCMIVKDEESTLNRCLQTVQGIVDEIVIVDTGSSDSTKSIANLYTEKVHNFTWNNNFSQARNYAASKAKGQWILVIDADEYVDSQNLLELKEELYQASADNYIYKVNIVNFAGNNGEELIQHQHGRIYRNIDSIKFDRPIHEQLTLNGEVINGKESSLVIYHSGYISDVVKKKKKGVRNKELIQRELKKQNVNAFDYFNLGNEYNMIGEHEEALACYRKAFIMKKDFSYTWVPFNVVQLIHTLISLKRFSEALDVIIDAEAIWEDAIDFQYLKGLIYFQQNRYEDSKSVLKPLLEKEGKYNKVLVSLNYKNIYPLNILGNIAVIEGEDKKAVKYFSESLQHNKHQKNVLVDLIRILLIYHNEEEVEGYIEKLNINGDKNQLLETIRLLYLIPAPSIAYDFFKRIEFPLEINKGLKIKQNLLSQNIKALKGSLLQLSIEELQLLIKKQVVDIYDISIILYQIPSLYEDITSMLVGEQRFFVDKMLSSYIVKNVYIPNYLELLERCIKYKYFDTFEQLLKKRDDENSALTLHIGHYLYRNDFKQLALDYYLLVRDEDKLDEISIIRICERLIEGDQVDNALRLLFSFLENGRSEFLLYKKSVELLELIGANEDKGKVAREGLKVYPRSNWLLKNS</sequence>
<accession>A0ABQ1Q244</accession>
<evidence type="ECO:0000256" key="1">
    <source>
        <dbReference type="PROSITE-ProRule" id="PRU00339"/>
    </source>
</evidence>
<dbReference type="Gene3D" id="3.90.550.10">
    <property type="entry name" value="Spore Coat Polysaccharide Biosynthesis Protein SpsA, Chain A"/>
    <property type="match status" value="1"/>
</dbReference>
<dbReference type="Pfam" id="PF00535">
    <property type="entry name" value="Glycos_transf_2"/>
    <property type="match status" value="1"/>
</dbReference>
<dbReference type="Gene3D" id="1.25.40.10">
    <property type="entry name" value="Tetratricopeptide repeat domain"/>
    <property type="match status" value="1"/>
</dbReference>
<dbReference type="SUPFAM" id="SSF48452">
    <property type="entry name" value="TPR-like"/>
    <property type="match status" value="1"/>
</dbReference>
<dbReference type="SMART" id="SM00028">
    <property type="entry name" value="TPR"/>
    <property type="match status" value="3"/>
</dbReference>
<dbReference type="Pfam" id="PF13181">
    <property type="entry name" value="TPR_8"/>
    <property type="match status" value="1"/>
</dbReference>
<protein>
    <submittedName>
        <fullName evidence="3">Glycosyl transferase family 2</fullName>
    </submittedName>
</protein>
<name>A0ABQ1Q244_9BACI</name>
<organism evidence="3 4">
    <name type="scientific">Pontibacillus salipaludis</name>
    <dbReference type="NCBI Taxonomy" id="1697394"/>
    <lineage>
        <taxon>Bacteria</taxon>
        <taxon>Bacillati</taxon>
        <taxon>Bacillota</taxon>
        <taxon>Bacilli</taxon>
        <taxon>Bacillales</taxon>
        <taxon>Bacillaceae</taxon>
        <taxon>Pontibacillus</taxon>
    </lineage>
</organism>
<dbReference type="InterPro" id="IPR011990">
    <property type="entry name" value="TPR-like_helical_dom_sf"/>
</dbReference>
<dbReference type="Proteomes" id="UP000642571">
    <property type="component" value="Unassembled WGS sequence"/>
</dbReference>
<dbReference type="PANTHER" id="PTHR43630:SF2">
    <property type="entry name" value="GLYCOSYLTRANSFERASE"/>
    <property type="match status" value="1"/>
</dbReference>
<dbReference type="RefSeq" id="WP_188652961.1">
    <property type="nucleotide sequence ID" value="NZ_BMIN01000006.1"/>
</dbReference>
<dbReference type="InterPro" id="IPR001173">
    <property type="entry name" value="Glyco_trans_2-like"/>
</dbReference>
<proteinExistence type="predicted"/>
<dbReference type="EMBL" id="BMIN01000006">
    <property type="protein sequence ID" value="GGD10909.1"/>
    <property type="molecule type" value="Genomic_DNA"/>
</dbReference>
<dbReference type="InterPro" id="IPR019734">
    <property type="entry name" value="TPR_rpt"/>
</dbReference>
<dbReference type="InterPro" id="IPR029044">
    <property type="entry name" value="Nucleotide-diphossugar_trans"/>
</dbReference>